<evidence type="ECO:0000256" key="1">
    <source>
        <dbReference type="SAM" id="Phobius"/>
    </source>
</evidence>
<proteinExistence type="predicted"/>
<evidence type="ECO:0000313" key="3">
    <source>
        <dbReference type="EMBL" id="VAX29383.1"/>
    </source>
</evidence>
<keyword evidence="1" id="KW-0812">Transmembrane</keyword>
<gene>
    <name evidence="3" type="ORF">MNBD_NITROSPINAE05-1098</name>
</gene>
<feature type="transmembrane region" description="Helical" evidence="1">
    <location>
        <begin position="6"/>
        <end position="25"/>
    </location>
</feature>
<protein>
    <recommendedName>
        <fullName evidence="2">Urate oxidase N-terminal domain-containing protein</fullName>
    </recommendedName>
</protein>
<keyword evidence="1" id="KW-0472">Membrane</keyword>
<keyword evidence="1" id="KW-1133">Transmembrane helix</keyword>
<name>A0A3B1CXZ9_9ZZZZ</name>
<organism evidence="3">
    <name type="scientific">hydrothermal vent metagenome</name>
    <dbReference type="NCBI Taxonomy" id="652676"/>
    <lineage>
        <taxon>unclassified sequences</taxon>
        <taxon>metagenomes</taxon>
        <taxon>ecological metagenomes</taxon>
    </lineage>
</organism>
<dbReference type="Pfam" id="PF06181">
    <property type="entry name" value="Urate_ox_N"/>
    <property type="match status" value="1"/>
</dbReference>
<evidence type="ECO:0000259" key="2">
    <source>
        <dbReference type="Pfam" id="PF06181"/>
    </source>
</evidence>
<feature type="transmembrane region" description="Helical" evidence="1">
    <location>
        <begin position="83"/>
        <end position="102"/>
    </location>
</feature>
<dbReference type="AlphaFoldDB" id="A0A3B1CXZ9"/>
<dbReference type="InterPro" id="IPR010389">
    <property type="entry name" value="Urate_ox_N"/>
</dbReference>
<sequence length="154" mass="16805">MWVFEFLHVLVGILWIGLLYFFNLVQVQSMPKMVEAGAAKPYTQIILPKALFLFRHSALLTVITGIAYYVAGRGTVEGIPSSAIMIGMMLGIIMAGNVWFIIWPNQKKIIAGALEGDALTGAKRKAFLASRTNAWLSLPMLACMVAANHGGFGF</sequence>
<feature type="transmembrane region" description="Helical" evidence="1">
    <location>
        <begin position="46"/>
        <end position="71"/>
    </location>
</feature>
<accession>A0A3B1CXZ9</accession>
<feature type="domain" description="Urate oxidase N-terminal" evidence="2">
    <location>
        <begin position="83"/>
        <end position="149"/>
    </location>
</feature>
<reference evidence="3" key="1">
    <citation type="submission" date="2018-06" db="EMBL/GenBank/DDBJ databases">
        <authorList>
            <person name="Zhirakovskaya E."/>
        </authorList>
    </citation>
    <scope>NUCLEOTIDE SEQUENCE</scope>
</reference>
<dbReference type="EMBL" id="UOGG01000081">
    <property type="protein sequence ID" value="VAX29383.1"/>
    <property type="molecule type" value="Genomic_DNA"/>
</dbReference>